<dbReference type="AlphaFoldDB" id="A0A814DEP8"/>
<sequence>MSSANFYVTNSRITTGAIIAVAVGSVAGLAILIATIVGIVCIVRHSNRSRNGTSREVTLQPSQPNQYPQVWPNQYQTNSVGITNYPLIYPAGAVPYTAPTMNYAKPTVM</sequence>
<keyword evidence="1" id="KW-1133">Transmembrane helix</keyword>
<evidence type="ECO:0000313" key="4">
    <source>
        <dbReference type="Proteomes" id="UP000663832"/>
    </source>
</evidence>
<dbReference type="Proteomes" id="UP000663832">
    <property type="component" value="Unassembled WGS sequence"/>
</dbReference>
<dbReference type="Proteomes" id="UP000663877">
    <property type="component" value="Unassembled WGS sequence"/>
</dbReference>
<keyword evidence="1" id="KW-0812">Transmembrane</keyword>
<comment type="caution">
    <text evidence="2">The sequence shown here is derived from an EMBL/GenBank/DDBJ whole genome shotgun (WGS) entry which is preliminary data.</text>
</comment>
<dbReference type="EMBL" id="CAJNOM010000510">
    <property type="protein sequence ID" value="CAF1477683.1"/>
    <property type="molecule type" value="Genomic_DNA"/>
</dbReference>
<keyword evidence="1" id="KW-0472">Membrane</keyword>
<protein>
    <submittedName>
        <fullName evidence="2">Uncharacterized protein</fullName>
    </submittedName>
</protein>
<dbReference type="OrthoDB" id="10307942at2759"/>
<feature type="transmembrane region" description="Helical" evidence="1">
    <location>
        <begin position="17"/>
        <end position="43"/>
    </location>
</feature>
<evidence type="ECO:0000313" key="5">
    <source>
        <dbReference type="Proteomes" id="UP000663877"/>
    </source>
</evidence>
<reference evidence="2" key="1">
    <citation type="submission" date="2021-02" db="EMBL/GenBank/DDBJ databases">
        <authorList>
            <person name="Nowell W R."/>
        </authorList>
    </citation>
    <scope>NUCLEOTIDE SEQUENCE</scope>
</reference>
<name>A0A814DEP8_9BILA</name>
<evidence type="ECO:0000256" key="1">
    <source>
        <dbReference type="SAM" id="Phobius"/>
    </source>
</evidence>
<accession>A0A814DEP8</accession>
<organism evidence="2 5">
    <name type="scientific">Adineta steineri</name>
    <dbReference type="NCBI Taxonomy" id="433720"/>
    <lineage>
        <taxon>Eukaryota</taxon>
        <taxon>Metazoa</taxon>
        <taxon>Spiralia</taxon>
        <taxon>Gnathifera</taxon>
        <taxon>Rotifera</taxon>
        <taxon>Eurotatoria</taxon>
        <taxon>Bdelloidea</taxon>
        <taxon>Adinetida</taxon>
        <taxon>Adinetidae</taxon>
        <taxon>Adineta</taxon>
    </lineage>
</organism>
<evidence type="ECO:0000313" key="2">
    <source>
        <dbReference type="EMBL" id="CAF0954369.1"/>
    </source>
</evidence>
<dbReference type="EMBL" id="CAJNOI010000054">
    <property type="protein sequence ID" value="CAF0954369.1"/>
    <property type="molecule type" value="Genomic_DNA"/>
</dbReference>
<evidence type="ECO:0000313" key="3">
    <source>
        <dbReference type="EMBL" id="CAF1477683.1"/>
    </source>
</evidence>
<gene>
    <name evidence="2" type="ORF">BJG266_LOCUS13392</name>
    <name evidence="3" type="ORF">QVE165_LOCUS42019</name>
</gene>
<keyword evidence="4" id="KW-1185">Reference proteome</keyword>
<proteinExistence type="predicted"/>